<evidence type="ECO:0000256" key="3">
    <source>
        <dbReference type="ARBA" id="ARBA00022490"/>
    </source>
</evidence>
<keyword evidence="5 10" id="KW-0489">Methyltransferase</keyword>
<evidence type="ECO:0000256" key="6">
    <source>
        <dbReference type="ARBA" id="ARBA00022679"/>
    </source>
</evidence>
<reference evidence="12" key="1">
    <citation type="journal article" date="2020" name="mSystems">
        <title>Genome- and Community-Level Interaction Insights into Carbon Utilization and Element Cycling Functions of Hydrothermarchaeota in Hydrothermal Sediment.</title>
        <authorList>
            <person name="Zhou Z."/>
            <person name="Liu Y."/>
            <person name="Xu W."/>
            <person name="Pan J."/>
            <person name="Luo Z.H."/>
            <person name="Li M."/>
        </authorList>
    </citation>
    <scope>NUCLEOTIDE SEQUENCE [LARGE SCALE GENOMIC DNA]</scope>
    <source>
        <strain evidence="12">SpSt-464</strain>
    </source>
</reference>
<evidence type="ECO:0000256" key="10">
    <source>
        <dbReference type="PIRNR" id="PIRNR015601"/>
    </source>
</evidence>
<feature type="domain" description="Ribosomal RNA small subunit methyltransferase E methyltransferase" evidence="11">
    <location>
        <begin position="70"/>
        <end position="218"/>
    </location>
</feature>
<evidence type="ECO:0000259" key="11">
    <source>
        <dbReference type="Pfam" id="PF04452"/>
    </source>
</evidence>
<keyword evidence="7 10" id="KW-0949">S-adenosyl-L-methionine</keyword>
<dbReference type="SUPFAM" id="SSF75217">
    <property type="entry name" value="alpha/beta knot"/>
    <property type="match status" value="1"/>
</dbReference>
<comment type="catalytic activity">
    <reaction evidence="9 10">
        <text>uridine(1498) in 16S rRNA + S-adenosyl-L-methionine = N(3)-methyluridine(1498) in 16S rRNA + S-adenosyl-L-homocysteine + H(+)</text>
        <dbReference type="Rhea" id="RHEA:42920"/>
        <dbReference type="Rhea" id="RHEA-COMP:10283"/>
        <dbReference type="Rhea" id="RHEA-COMP:10284"/>
        <dbReference type="ChEBI" id="CHEBI:15378"/>
        <dbReference type="ChEBI" id="CHEBI:57856"/>
        <dbReference type="ChEBI" id="CHEBI:59789"/>
        <dbReference type="ChEBI" id="CHEBI:65315"/>
        <dbReference type="ChEBI" id="CHEBI:74502"/>
        <dbReference type="EC" id="2.1.1.193"/>
    </reaction>
</comment>
<dbReference type="InterPro" id="IPR046886">
    <property type="entry name" value="RsmE_MTase_dom"/>
</dbReference>
<dbReference type="Pfam" id="PF04452">
    <property type="entry name" value="Methyltrans_RNA"/>
    <property type="match status" value="1"/>
</dbReference>
<comment type="subcellular location">
    <subcellularLocation>
        <location evidence="1 10">Cytoplasm</location>
    </subcellularLocation>
</comment>
<dbReference type="InterPro" id="IPR006700">
    <property type="entry name" value="RsmE"/>
</dbReference>
<evidence type="ECO:0000256" key="4">
    <source>
        <dbReference type="ARBA" id="ARBA00022552"/>
    </source>
</evidence>
<proteinExistence type="inferred from homology"/>
<sequence>MVDPIFFAEKKGERFFLSEDELHHLSVYRIKTPSKILFTTGDGILFSGIVDMNGEISDFEKISATQENEFVNLYFGLCDKNRMKFIFEKCTEIGVRSFYPIITQKSEKYPLKQDRVFSILKSAVKQSRRFVIPKYHDPVNLFDIKFDKDVDSFFGSLEKKENKSIGFKSETVNIFVGPPSGFTKEEELFLIENGVKPFFFDVAVLRTETFAVSFLSILHYLRGIKS</sequence>
<evidence type="ECO:0000256" key="5">
    <source>
        <dbReference type="ARBA" id="ARBA00022603"/>
    </source>
</evidence>
<protein>
    <recommendedName>
        <fullName evidence="10">Ribosomal RNA small subunit methyltransferase E</fullName>
        <ecNumber evidence="10">2.1.1.193</ecNumber>
    </recommendedName>
</protein>
<dbReference type="EMBL" id="DSTT01000005">
    <property type="protein sequence ID" value="HFK23827.1"/>
    <property type="molecule type" value="Genomic_DNA"/>
</dbReference>
<evidence type="ECO:0000256" key="2">
    <source>
        <dbReference type="ARBA" id="ARBA00005528"/>
    </source>
</evidence>
<dbReference type="PANTHER" id="PTHR30027">
    <property type="entry name" value="RIBOSOMAL RNA SMALL SUBUNIT METHYLTRANSFERASE E"/>
    <property type="match status" value="1"/>
</dbReference>
<keyword evidence="4 10" id="KW-0698">rRNA processing</keyword>
<dbReference type="PIRSF" id="PIRSF015601">
    <property type="entry name" value="MTase_slr0722"/>
    <property type="match status" value="1"/>
</dbReference>
<dbReference type="GO" id="GO:0005737">
    <property type="term" value="C:cytoplasm"/>
    <property type="evidence" value="ECO:0007669"/>
    <property type="project" value="UniProtKB-SubCell"/>
</dbReference>
<dbReference type="NCBIfam" id="TIGR00046">
    <property type="entry name" value="RsmE family RNA methyltransferase"/>
    <property type="match status" value="1"/>
</dbReference>
<dbReference type="PANTHER" id="PTHR30027:SF3">
    <property type="entry name" value="16S RRNA (URACIL(1498)-N(3))-METHYLTRANSFERASE"/>
    <property type="match status" value="1"/>
</dbReference>
<evidence type="ECO:0000256" key="7">
    <source>
        <dbReference type="ARBA" id="ARBA00022691"/>
    </source>
</evidence>
<dbReference type="Gene3D" id="3.40.1280.10">
    <property type="match status" value="1"/>
</dbReference>
<dbReference type="EC" id="2.1.1.193" evidence="10"/>
<comment type="similarity">
    <text evidence="2 10">Belongs to the RNA methyltransferase RsmE family.</text>
</comment>
<gene>
    <name evidence="12" type="ORF">ENS15_04160</name>
</gene>
<dbReference type="GO" id="GO:0070475">
    <property type="term" value="P:rRNA base methylation"/>
    <property type="evidence" value="ECO:0007669"/>
    <property type="project" value="TreeGrafter"/>
</dbReference>
<dbReference type="InterPro" id="IPR029028">
    <property type="entry name" value="Alpha/beta_knot_MTases"/>
</dbReference>
<evidence type="ECO:0000256" key="9">
    <source>
        <dbReference type="ARBA" id="ARBA00047944"/>
    </source>
</evidence>
<evidence type="ECO:0000256" key="1">
    <source>
        <dbReference type="ARBA" id="ARBA00004496"/>
    </source>
</evidence>
<dbReference type="InterPro" id="IPR029026">
    <property type="entry name" value="tRNA_m1G_MTases_N"/>
</dbReference>
<name>A0A7C3J6F9_UNCW3</name>
<dbReference type="GO" id="GO:0070042">
    <property type="term" value="F:rRNA (uridine-N3-)-methyltransferase activity"/>
    <property type="evidence" value="ECO:0007669"/>
    <property type="project" value="TreeGrafter"/>
</dbReference>
<dbReference type="CDD" id="cd18084">
    <property type="entry name" value="RsmE-like"/>
    <property type="match status" value="1"/>
</dbReference>
<comment type="function">
    <text evidence="8 10">Specifically methylates the N3 position of the uracil ring of uridine 1498 (m3U1498) in 16S rRNA. Acts on the fully assembled 30S ribosomal subunit.</text>
</comment>
<keyword evidence="6 10" id="KW-0808">Transferase</keyword>
<accession>A0A7C3J6F9</accession>
<comment type="caution">
    <text evidence="12">The sequence shown here is derived from an EMBL/GenBank/DDBJ whole genome shotgun (WGS) entry which is preliminary data.</text>
</comment>
<dbReference type="Gene3D" id="2.40.240.20">
    <property type="entry name" value="Hypothetical PUA domain-like, domain 1"/>
    <property type="match status" value="1"/>
</dbReference>
<keyword evidence="3 10" id="KW-0963">Cytoplasm</keyword>
<evidence type="ECO:0000313" key="12">
    <source>
        <dbReference type="EMBL" id="HFK23827.1"/>
    </source>
</evidence>
<dbReference type="AlphaFoldDB" id="A0A7C3J6F9"/>
<organism evidence="12">
    <name type="scientific">candidate division WOR-3 bacterium</name>
    <dbReference type="NCBI Taxonomy" id="2052148"/>
    <lineage>
        <taxon>Bacteria</taxon>
        <taxon>Bacteria division WOR-3</taxon>
    </lineage>
</organism>
<evidence type="ECO:0000256" key="8">
    <source>
        <dbReference type="ARBA" id="ARBA00025699"/>
    </source>
</evidence>